<dbReference type="CDD" id="cd00093">
    <property type="entry name" value="HTH_XRE"/>
    <property type="match status" value="1"/>
</dbReference>
<sequence>MKRDIGEFGKVFKLLRLKSGLRQRDLDGTGLTMQTVSRFENQHSDLVVHNVLDLLSEVPLTLHEYLTTSPQGYPTNFDGFVHFAGGLTIPVADNAALSKLALTYRGNFARTGRLAWRLRATMIEKTDDVQLGQQERQSVYEYLLNVHEWSAYEFILLRRTLDTGVLLLSDASGLWQKMRRFRQEDVRSTFATQHRQMQTLLVVAQMYLNAGDYDRVQEVLSVVRRLPARVGDIDHDFTIRTIEAEYLLRAPGRDWHAGRDLLHELIFSAKYLDAPQVAERLLAISDANGTNFRKVRQNA</sequence>
<dbReference type="EMBL" id="AYYO01000021">
    <property type="protein sequence ID" value="KRM55489.1"/>
    <property type="molecule type" value="Genomic_DNA"/>
</dbReference>
<evidence type="ECO:0000313" key="1">
    <source>
        <dbReference type="EMBL" id="KRM55489.1"/>
    </source>
</evidence>
<dbReference type="Proteomes" id="UP000051679">
    <property type="component" value="Unassembled WGS sequence"/>
</dbReference>
<proteinExistence type="predicted"/>
<evidence type="ECO:0008006" key="3">
    <source>
        <dbReference type="Google" id="ProtNLM"/>
    </source>
</evidence>
<comment type="caution">
    <text evidence="1">The sequence shown here is derived from an EMBL/GenBank/DDBJ whole genome shotgun (WGS) entry which is preliminary data.</text>
</comment>
<keyword evidence="2" id="KW-1185">Reference proteome</keyword>
<organism evidence="1 2">
    <name type="scientific">Lacticaseibacillus sharpeae JCM 1186 = DSM 20505</name>
    <dbReference type="NCBI Taxonomy" id="1291052"/>
    <lineage>
        <taxon>Bacteria</taxon>
        <taxon>Bacillati</taxon>
        <taxon>Bacillota</taxon>
        <taxon>Bacilli</taxon>
        <taxon>Lactobacillales</taxon>
        <taxon>Lactobacillaceae</taxon>
        <taxon>Lacticaseibacillus</taxon>
    </lineage>
</organism>
<protein>
    <recommendedName>
        <fullName evidence="3">HTH cro/C1-type domain-containing protein</fullName>
    </recommendedName>
</protein>
<reference evidence="1 2" key="1">
    <citation type="journal article" date="2015" name="Genome Announc.">
        <title>Expanding the biotechnology potential of lactobacilli through comparative genomics of 213 strains and associated genera.</title>
        <authorList>
            <person name="Sun Z."/>
            <person name="Harris H.M."/>
            <person name="McCann A."/>
            <person name="Guo C."/>
            <person name="Argimon S."/>
            <person name="Zhang W."/>
            <person name="Yang X."/>
            <person name="Jeffery I.B."/>
            <person name="Cooney J.C."/>
            <person name="Kagawa T.F."/>
            <person name="Liu W."/>
            <person name="Song Y."/>
            <person name="Salvetti E."/>
            <person name="Wrobel A."/>
            <person name="Rasinkangas P."/>
            <person name="Parkhill J."/>
            <person name="Rea M.C."/>
            <person name="O'Sullivan O."/>
            <person name="Ritari J."/>
            <person name="Douillard F.P."/>
            <person name="Paul Ross R."/>
            <person name="Yang R."/>
            <person name="Briner A.E."/>
            <person name="Felis G.E."/>
            <person name="de Vos W.M."/>
            <person name="Barrangou R."/>
            <person name="Klaenhammer T.R."/>
            <person name="Caufield P.W."/>
            <person name="Cui Y."/>
            <person name="Zhang H."/>
            <person name="O'Toole P.W."/>
        </authorList>
    </citation>
    <scope>NUCLEOTIDE SEQUENCE [LARGE SCALE GENOMIC DNA]</scope>
    <source>
        <strain evidence="1 2">DSM 20505</strain>
    </source>
</reference>
<dbReference type="OrthoDB" id="5769614at2"/>
<dbReference type="AlphaFoldDB" id="A0A0R1ZKJ4"/>
<dbReference type="PATRIC" id="fig|1291052.5.peg.1294"/>
<dbReference type="STRING" id="1291052.FC18_GL001276"/>
<accession>A0A0R1ZKJ4</accession>
<dbReference type="InterPro" id="IPR001387">
    <property type="entry name" value="Cro/C1-type_HTH"/>
</dbReference>
<evidence type="ECO:0000313" key="2">
    <source>
        <dbReference type="Proteomes" id="UP000051679"/>
    </source>
</evidence>
<gene>
    <name evidence="1" type="ORF">FC18_GL001276</name>
</gene>
<name>A0A0R1ZKJ4_9LACO</name>
<dbReference type="RefSeq" id="WP_054680257.1">
    <property type="nucleotide sequence ID" value="NZ_AYYO01000021.1"/>
</dbReference>